<protein>
    <submittedName>
        <fullName evidence="1">Uncharacterized protein</fullName>
    </submittedName>
</protein>
<dbReference type="HOGENOM" id="CLU_1640699_0_0_0"/>
<evidence type="ECO:0000313" key="1">
    <source>
        <dbReference type="EMBL" id="CBE68149.1"/>
    </source>
</evidence>
<dbReference type="AlphaFoldDB" id="D5MN47"/>
<sequence>MASHLLKDAWLSPDGFPASKPSTLMSSSRSSQWIPRPRPIRRQRFRSADDACNNRGYHASGTEMLRPSLKSTDSVSSDTVTFSANGISNSTAEVLIPRLRQFDSVMAHQLFNTRNLGARKTTAALQPNGIEPELCDFIVSLHMNVLWFVAVTRVEEEPVRA</sequence>
<evidence type="ECO:0000313" key="2">
    <source>
        <dbReference type="Proteomes" id="UP000006898"/>
    </source>
</evidence>
<name>D5MN47_METO1</name>
<dbReference type="STRING" id="671143.DAMO_1088"/>
<gene>
    <name evidence="1" type="ORF">DAMO_1088</name>
</gene>
<dbReference type="Proteomes" id="UP000006898">
    <property type="component" value="Chromosome"/>
</dbReference>
<dbReference type="KEGG" id="mox:DAMO_1088"/>
<accession>D5MN47</accession>
<dbReference type="EMBL" id="FP565575">
    <property type="protein sequence ID" value="CBE68149.1"/>
    <property type="molecule type" value="Genomic_DNA"/>
</dbReference>
<reference evidence="1 2" key="1">
    <citation type="journal article" date="2010" name="Nature">
        <title>Nitrite-driven anaerobic methane oxidation by oxygenic bacteria.</title>
        <authorList>
            <person name="Ettwig K.F."/>
            <person name="Butler M.K."/>
            <person name="Le Paslier D."/>
            <person name="Pelletier E."/>
            <person name="Mangenot S."/>
            <person name="Kuypers M.M.M."/>
            <person name="Schreiber F."/>
            <person name="Dutilh B.E."/>
            <person name="Zedelius J."/>
            <person name="de Beer D."/>
            <person name="Gloerich J."/>
            <person name="Wessels H.J.C.T."/>
            <person name="van Allen T."/>
            <person name="Luesken F."/>
            <person name="Wu M."/>
            <person name="van de Pas-Schoonen K.T."/>
            <person name="Op den Camp H.J.M."/>
            <person name="Janssen-Megens E.M."/>
            <person name="Francoijs K-J."/>
            <person name="Stunnenberg H."/>
            <person name="Weissenbach J."/>
            <person name="Jetten M.S.M."/>
            <person name="Strous M."/>
        </authorList>
    </citation>
    <scope>NUCLEOTIDE SEQUENCE [LARGE SCALE GENOMIC DNA]</scope>
</reference>
<proteinExistence type="predicted"/>
<organism evidence="1 2">
    <name type="scientific">Methylomirabilis oxygeniifera</name>
    <dbReference type="NCBI Taxonomy" id="671143"/>
    <lineage>
        <taxon>Bacteria</taxon>
        <taxon>Candidatus Methylomirabilota</taxon>
        <taxon>Candidatus Methylomirabilia</taxon>
        <taxon>Candidatus Methylomirabilales</taxon>
        <taxon>Candidatus Methylomirabilaceae</taxon>
        <taxon>Candidatus Methylomirabilis</taxon>
    </lineage>
</organism>